<dbReference type="RefSeq" id="WP_284341378.1">
    <property type="nucleotide sequence ID" value="NZ_BSNS01000015.1"/>
</dbReference>
<comment type="caution">
    <text evidence="2">The sequence shown here is derived from an EMBL/GenBank/DDBJ whole genome shotgun (WGS) entry which is preliminary data.</text>
</comment>
<dbReference type="InterPro" id="IPR016181">
    <property type="entry name" value="Acyl_CoA_acyltransferase"/>
</dbReference>
<dbReference type="InterPro" id="IPR000182">
    <property type="entry name" value="GNAT_dom"/>
</dbReference>
<dbReference type="Proteomes" id="UP001156691">
    <property type="component" value="Unassembled WGS sequence"/>
</dbReference>
<dbReference type="PROSITE" id="PS51186">
    <property type="entry name" value="GNAT"/>
    <property type="match status" value="1"/>
</dbReference>
<sequence length="163" mass="18067">MNIRYLRLSDIPVAAVLALVNDPAVTRHMPLSGAMDEAMCRAWVAGKDAQWVDNGYGPWAFEIDGEFAGWGGFQKEGEDADLGLVLLPRFWGVGVRLARLLIDKGFAELGLPSIIALLPPSRRHLRALERLGFVPDGSIDYSGRTFLRFRLYRPDQAGSKSRP</sequence>
<dbReference type="Pfam" id="PF13302">
    <property type="entry name" value="Acetyltransf_3"/>
    <property type="match status" value="1"/>
</dbReference>
<feature type="domain" description="N-acetyltransferase" evidence="1">
    <location>
        <begin position="1"/>
        <end position="163"/>
    </location>
</feature>
<dbReference type="Gene3D" id="3.40.630.30">
    <property type="match status" value="1"/>
</dbReference>
<gene>
    <name evidence="2" type="ORF">GCM10010862_32200</name>
</gene>
<dbReference type="EMBL" id="BSNS01000015">
    <property type="protein sequence ID" value="GLQ55961.1"/>
    <property type="molecule type" value="Genomic_DNA"/>
</dbReference>
<keyword evidence="3" id="KW-1185">Reference proteome</keyword>
<protein>
    <submittedName>
        <fullName evidence="2">Acetyltransferase</fullName>
    </submittedName>
</protein>
<name>A0ABQ5W878_9HYPH</name>
<proteinExistence type="predicted"/>
<evidence type="ECO:0000313" key="2">
    <source>
        <dbReference type="EMBL" id="GLQ55961.1"/>
    </source>
</evidence>
<evidence type="ECO:0000259" key="1">
    <source>
        <dbReference type="PROSITE" id="PS51186"/>
    </source>
</evidence>
<reference evidence="3" key="1">
    <citation type="journal article" date="2019" name="Int. J. Syst. Evol. Microbiol.">
        <title>The Global Catalogue of Microorganisms (GCM) 10K type strain sequencing project: providing services to taxonomists for standard genome sequencing and annotation.</title>
        <authorList>
            <consortium name="The Broad Institute Genomics Platform"/>
            <consortium name="The Broad Institute Genome Sequencing Center for Infectious Disease"/>
            <person name="Wu L."/>
            <person name="Ma J."/>
        </authorList>
    </citation>
    <scope>NUCLEOTIDE SEQUENCE [LARGE SCALE GENOMIC DNA]</scope>
    <source>
        <strain evidence="3">NBRC 112416</strain>
    </source>
</reference>
<dbReference type="SUPFAM" id="SSF55729">
    <property type="entry name" value="Acyl-CoA N-acyltransferases (Nat)"/>
    <property type="match status" value="1"/>
</dbReference>
<evidence type="ECO:0000313" key="3">
    <source>
        <dbReference type="Proteomes" id="UP001156691"/>
    </source>
</evidence>
<organism evidence="2 3">
    <name type="scientific">Devosia nitrariae</name>
    <dbReference type="NCBI Taxonomy" id="2071872"/>
    <lineage>
        <taxon>Bacteria</taxon>
        <taxon>Pseudomonadati</taxon>
        <taxon>Pseudomonadota</taxon>
        <taxon>Alphaproteobacteria</taxon>
        <taxon>Hyphomicrobiales</taxon>
        <taxon>Devosiaceae</taxon>
        <taxon>Devosia</taxon>
    </lineage>
</organism>
<accession>A0ABQ5W878</accession>